<dbReference type="PANTHER" id="PTHR10357:SF216">
    <property type="entry name" value="MALTOOLIGOSYL TREHALOSE SYNTHASE-RELATED"/>
    <property type="match status" value="1"/>
</dbReference>
<evidence type="ECO:0000259" key="1">
    <source>
        <dbReference type="SMART" id="SM00642"/>
    </source>
</evidence>
<protein>
    <submittedName>
        <fullName evidence="2">Malto-oligosyltrehalose synthase</fullName>
    </submittedName>
</protein>
<organism evidence="2 3">
    <name type="scientific">Thermostichus vulcanus str. 'Rupite'</name>
    <dbReference type="NCBI Taxonomy" id="2813851"/>
    <lineage>
        <taxon>Bacteria</taxon>
        <taxon>Bacillati</taxon>
        <taxon>Cyanobacteriota</taxon>
        <taxon>Cyanophyceae</taxon>
        <taxon>Thermostichales</taxon>
        <taxon>Thermostichaceae</taxon>
        <taxon>Thermostichus</taxon>
    </lineage>
</organism>
<accession>A0ABT0C6M9</accession>
<comment type="caution">
    <text evidence="2">The sequence shown here is derived from an EMBL/GenBank/DDBJ whole genome shotgun (WGS) entry which is preliminary data.</text>
</comment>
<dbReference type="SUPFAM" id="SSF51445">
    <property type="entry name" value="(Trans)glycosidases"/>
    <property type="match status" value="1"/>
</dbReference>
<dbReference type="CDD" id="cd11336">
    <property type="entry name" value="AmyAc_MTSase"/>
    <property type="match status" value="1"/>
</dbReference>
<evidence type="ECO:0000313" key="3">
    <source>
        <dbReference type="Proteomes" id="UP000830835"/>
    </source>
</evidence>
<dbReference type="InterPro" id="IPR012767">
    <property type="entry name" value="Trehalose_TreY"/>
</dbReference>
<reference evidence="2" key="1">
    <citation type="submission" date="2021-02" db="EMBL/GenBank/DDBJ databases">
        <title>The CRISPR/cas machinery reduction and long-range gene transfer in the hot spring cyanobacterium Synechococcus.</title>
        <authorList>
            <person name="Dvorak P."/>
            <person name="Jahodarova E."/>
            <person name="Hasler P."/>
            <person name="Poulickova A."/>
        </authorList>
    </citation>
    <scope>NUCLEOTIDE SEQUENCE</scope>
    <source>
        <strain evidence="2">Rupite</strain>
    </source>
</reference>
<dbReference type="EMBL" id="JAFIRA010000001">
    <property type="protein sequence ID" value="MCJ2541349.1"/>
    <property type="molecule type" value="Genomic_DNA"/>
</dbReference>
<dbReference type="SMART" id="SM00642">
    <property type="entry name" value="Aamy"/>
    <property type="match status" value="1"/>
</dbReference>
<sequence>MRIPTSTYRIQFHAGFDFEAARQIVPYLKALGISDLYASPIFQARKGSTHGYDVVDPGQINPELGGGEKFEELWEALNQQQMGWVQDIVPNHMAYDGQNHMLMDVLESGPNSDFIDYFDVNWNHSYLGIQGRILAPFLGDFYDKCLESGQIQLRYDADGLSINYYTLRFPLNIDTYADVFTYNLGKLRRKLGRSHPDYIKLLGILFSLRFIPSKEDLLERTDQINFAKHSLWELYTSSQPVQNFFDENIATFNGKPGDPSSFDLLDSLLARQNFRISFWKVGAEEINYRRFFTINELISLRIEDREVFRKTHQLILKLVEQGRFTGLRIDHIDGLFDPEEYLHRLRERCSETYIVVEKILESEEKLPQQWPVQGTTGYDFLNKMNGLFCQEQNVDAFDSLYHNFTRLQQLPEQVIEEKKRLIIERNLSGDMDNLAFLLKQITSHHRYANDFTLYSLRRALVEVLVCFPVYRVYIREGILDATGQEIIRQAVEQAKENLPILVNELNFIQRFLCLEFLDNLSEQEKNEQIYFAMRLQQLAGPLMAKGVEDTAFYVYNRLLSLNEVGGDPCRFGVSVQEFHRFNQERAAHWPLAMNASATHDTKRGEDTRARLNVLSEIPAEWERNIKLWHELNINYKVRSKNFKRSELPDRNDEYFLYQTLLGSYPFQQEEVPQFVQRVKDYLIKAVREAKVHTAWLRPDTDYEEATTSFIEQILQAPNPFLESFLPFQRKIAHFGIFNSLSQTLVKLTSPGIPDIYQGTELWDLSMVDPDNRRPVDFSRRMAYLEEIQRRAKQEPRGLIEDLLLHRSDGRIKLFLLHQVLKIRQKQPQLFHEGGYTPIQVSGSHQEHVVAFARHHGKQVLITVVPRLLTQLIDETQDPCGEAIWKDTHIHLPRWKRVEWVNGLSEEEISAGEDIPIGAILKTFPVALLCGQSR</sequence>
<dbReference type="InterPro" id="IPR006047">
    <property type="entry name" value="GH13_cat_dom"/>
</dbReference>
<gene>
    <name evidence="2" type="primary">treY</name>
    <name evidence="2" type="ORF">JX360_00255</name>
</gene>
<feature type="domain" description="Glycosyl hydrolase family 13 catalytic" evidence="1">
    <location>
        <begin position="6"/>
        <end position="509"/>
    </location>
</feature>
<dbReference type="PANTHER" id="PTHR10357">
    <property type="entry name" value="ALPHA-AMYLASE FAMILY MEMBER"/>
    <property type="match status" value="1"/>
</dbReference>
<dbReference type="NCBIfam" id="TIGR02401">
    <property type="entry name" value="trehalose_TreY"/>
    <property type="match status" value="1"/>
</dbReference>
<dbReference type="Pfam" id="PF00128">
    <property type="entry name" value="Alpha-amylase"/>
    <property type="match status" value="1"/>
</dbReference>
<evidence type="ECO:0000313" key="2">
    <source>
        <dbReference type="EMBL" id="MCJ2541349.1"/>
    </source>
</evidence>
<dbReference type="RefSeq" id="WP_244348353.1">
    <property type="nucleotide sequence ID" value="NZ_JAFIRA010000001.1"/>
</dbReference>
<proteinExistence type="predicted"/>
<dbReference type="Gene3D" id="3.20.20.80">
    <property type="entry name" value="Glycosidases"/>
    <property type="match status" value="4"/>
</dbReference>
<name>A0ABT0C6M9_THEVL</name>
<keyword evidence="3" id="KW-1185">Reference proteome</keyword>
<dbReference type="InterPro" id="IPR017853">
    <property type="entry name" value="GH"/>
</dbReference>
<dbReference type="Proteomes" id="UP000830835">
    <property type="component" value="Unassembled WGS sequence"/>
</dbReference>